<comment type="subcellular location">
    <subcellularLocation>
        <location evidence="7">Cytoplasm</location>
    </subcellularLocation>
</comment>
<dbReference type="GO" id="GO:0000287">
    <property type="term" value="F:magnesium ion binding"/>
    <property type="evidence" value="ECO:0007669"/>
    <property type="project" value="UniProtKB-UniRule"/>
</dbReference>
<comment type="pathway">
    <text evidence="7">Cofactor biosynthesis; pyridoxine 5'-phosphate biosynthesis; pyridoxine 5'-phosphate from D-erythrose 4-phosphate: step 4/5.</text>
</comment>
<evidence type="ECO:0000256" key="3">
    <source>
        <dbReference type="ARBA" id="ARBA00022857"/>
    </source>
</evidence>
<comment type="similarity">
    <text evidence="7">Belongs to the PdxA family.</text>
</comment>
<dbReference type="AlphaFoldDB" id="A0A6B8KHY9"/>
<dbReference type="NCBIfam" id="TIGR00557">
    <property type="entry name" value="pdxA"/>
    <property type="match status" value="1"/>
</dbReference>
<protein>
    <recommendedName>
        <fullName evidence="7">4-hydroxythreonine-4-phosphate dehydrogenase</fullName>
        <ecNumber evidence="7">1.1.1.262</ecNumber>
    </recommendedName>
    <alternativeName>
        <fullName evidence="7">4-(phosphohydroxy)-L-threonine dehydrogenase</fullName>
    </alternativeName>
</protein>
<feature type="binding site" evidence="7">
    <location>
        <position position="175"/>
    </location>
    <ligand>
        <name>a divalent metal cation</name>
        <dbReference type="ChEBI" id="CHEBI:60240"/>
        <note>ligand shared between dimeric partners</note>
    </ligand>
</feature>
<feature type="binding site" evidence="7">
    <location>
        <position position="292"/>
    </location>
    <ligand>
        <name>substrate</name>
    </ligand>
</feature>
<dbReference type="EMBL" id="CP046052">
    <property type="protein sequence ID" value="QGM46595.1"/>
    <property type="molecule type" value="Genomic_DNA"/>
</dbReference>
<name>A0A6B8KHY9_9HYPH</name>
<dbReference type="RefSeq" id="WP_136496824.1">
    <property type="nucleotide sequence ID" value="NZ_CP046052.1"/>
</dbReference>
<evidence type="ECO:0000313" key="9">
    <source>
        <dbReference type="Proteomes" id="UP000309061"/>
    </source>
</evidence>
<keyword evidence="1 7" id="KW-0963">Cytoplasm</keyword>
<dbReference type="GO" id="GO:0050570">
    <property type="term" value="F:4-hydroxythreonine-4-phosphate dehydrogenase activity"/>
    <property type="evidence" value="ECO:0007669"/>
    <property type="project" value="UniProtKB-UniRule"/>
</dbReference>
<feature type="binding site" evidence="7">
    <location>
        <position position="140"/>
    </location>
    <ligand>
        <name>substrate</name>
    </ligand>
</feature>
<dbReference type="KEGG" id="mhey:H2LOC_013310"/>
<feature type="binding site" evidence="7">
    <location>
        <position position="141"/>
    </location>
    <ligand>
        <name>substrate</name>
    </ligand>
</feature>
<feature type="binding site" evidence="7">
    <location>
        <position position="283"/>
    </location>
    <ligand>
        <name>substrate</name>
    </ligand>
</feature>
<dbReference type="GO" id="GO:0008270">
    <property type="term" value="F:zinc ion binding"/>
    <property type="evidence" value="ECO:0007669"/>
    <property type="project" value="UniProtKB-UniRule"/>
</dbReference>
<comment type="function">
    <text evidence="7">Catalyzes the NAD(P)-dependent oxidation of 4-(phosphooxy)-L-threonine (HTP) into 2-amino-3-oxo-4-(phosphooxy)butyric acid which spontaneously decarboxylates to form 3-amino-2-oxopropyl phosphate (AHAP).</text>
</comment>
<proteinExistence type="inferred from homology"/>
<feature type="binding site" evidence="7">
    <location>
        <position position="275"/>
    </location>
    <ligand>
        <name>a divalent metal cation</name>
        <dbReference type="ChEBI" id="CHEBI:60240"/>
        <note>ligand shared between dimeric partners</note>
    </ligand>
</feature>
<keyword evidence="5 7" id="KW-0520">NAD</keyword>
<dbReference type="SUPFAM" id="SSF53659">
    <property type="entry name" value="Isocitrate/Isopropylmalate dehydrogenase-like"/>
    <property type="match status" value="1"/>
</dbReference>
<dbReference type="PANTHER" id="PTHR30004:SF6">
    <property type="entry name" value="D-THREONATE 4-PHOSPHATE DEHYDROGENASE"/>
    <property type="match status" value="1"/>
</dbReference>
<evidence type="ECO:0000256" key="2">
    <source>
        <dbReference type="ARBA" id="ARBA00022723"/>
    </source>
</evidence>
<comment type="miscellaneous">
    <text evidence="7">The active site is located at the dimer interface.</text>
</comment>
<keyword evidence="7" id="KW-0862">Zinc</keyword>
<keyword evidence="7" id="KW-0460">Magnesium</keyword>
<accession>A0A6B8KHY9</accession>
<evidence type="ECO:0000256" key="6">
    <source>
        <dbReference type="ARBA" id="ARBA00023096"/>
    </source>
</evidence>
<feature type="binding site" evidence="7">
    <location>
        <position position="220"/>
    </location>
    <ligand>
        <name>a divalent metal cation</name>
        <dbReference type="ChEBI" id="CHEBI:60240"/>
        <note>ligand shared between dimeric partners</note>
    </ligand>
</feature>
<reference evidence="8 9" key="1">
    <citation type="submission" date="2019-11" db="EMBL/GenBank/DDBJ databases">
        <title>The genome sequence of Methylocystis heyeri.</title>
        <authorList>
            <person name="Oshkin I.Y."/>
            <person name="Miroshnikov K."/>
            <person name="Dedysh S.N."/>
        </authorList>
    </citation>
    <scope>NUCLEOTIDE SEQUENCE [LARGE SCALE GENOMIC DNA]</scope>
    <source>
        <strain evidence="8 9">H2</strain>
    </source>
</reference>
<dbReference type="HAMAP" id="MF_00536">
    <property type="entry name" value="PdxA"/>
    <property type="match status" value="1"/>
</dbReference>
<evidence type="ECO:0000256" key="7">
    <source>
        <dbReference type="HAMAP-Rule" id="MF_00536"/>
    </source>
</evidence>
<dbReference type="PANTHER" id="PTHR30004">
    <property type="entry name" value="4-HYDROXYTHREONINE-4-PHOSPHATE DEHYDROGENASE"/>
    <property type="match status" value="1"/>
</dbReference>
<dbReference type="OrthoDB" id="9801783at2"/>
<evidence type="ECO:0000256" key="1">
    <source>
        <dbReference type="ARBA" id="ARBA00022490"/>
    </source>
</evidence>
<keyword evidence="3 7" id="KW-0521">NADP</keyword>
<gene>
    <name evidence="7 8" type="primary">pdxA</name>
    <name evidence="8" type="ORF">H2LOC_013310</name>
</gene>
<keyword evidence="4 7" id="KW-0560">Oxidoreductase</keyword>
<comment type="subunit">
    <text evidence="7">Homodimer.</text>
</comment>
<dbReference type="UniPathway" id="UPA00244">
    <property type="reaction ID" value="UER00312"/>
</dbReference>
<dbReference type="InterPro" id="IPR037510">
    <property type="entry name" value="PdxA"/>
</dbReference>
<keyword evidence="2 7" id="KW-0479">Metal-binding</keyword>
<dbReference type="InterPro" id="IPR005255">
    <property type="entry name" value="PdxA_fam"/>
</dbReference>
<dbReference type="Pfam" id="PF04166">
    <property type="entry name" value="PdxA"/>
    <property type="match status" value="1"/>
</dbReference>
<feature type="binding site" evidence="7">
    <location>
        <position position="301"/>
    </location>
    <ligand>
        <name>substrate</name>
    </ligand>
</feature>
<evidence type="ECO:0000256" key="4">
    <source>
        <dbReference type="ARBA" id="ARBA00023002"/>
    </source>
</evidence>
<comment type="cofactor">
    <cofactor evidence="7">
        <name>Zn(2+)</name>
        <dbReference type="ChEBI" id="CHEBI:29105"/>
    </cofactor>
    <cofactor evidence="7">
        <name>Mg(2+)</name>
        <dbReference type="ChEBI" id="CHEBI:18420"/>
    </cofactor>
    <cofactor evidence="7">
        <name>Co(2+)</name>
        <dbReference type="ChEBI" id="CHEBI:48828"/>
    </cofactor>
    <text evidence="7">Binds 1 divalent metal cation per subunit. Can use ions such as Zn(2+), Mg(2+) or Co(2+).</text>
</comment>
<dbReference type="EC" id="1.1.1.262" evidence="7"/>
<dbReference type="GO" id="GO:0051287">
    <property type="term" value="F:NAD binding"/>
    <property type="evidence" value="ECO:0007669"/>
    <property type="project" value="InterPro"/>
</dbReference>
<dbReference type="GO" id="GO:0042823">
    <property type="term" value="P:pyridoxal phosphate biosynthetic process"/>
    <property type="evidence" value="ECO:0007669"/>
    <property type="project" value="UniProtKB-UniRule"/>
</dbReference>
<comment type="catalytic activity">
    <reaction evidence="7">
        <text>4-(phosphooxy)-L-threonine + NAD(+) = 3-amino-2-oxopropyl phosphate + CO2 + NADH</text>
        <dbReference type="Rhea" id="RHEA:32275"/>
        <dbReference type="ChEBI" id="CHEBI:16526"/>
        <dbReference type="ChEBI" id="CHEBI:57279"/>
        <dbReference type="ChEBI" id="CHEBI:57540"/>
        <dbReference type="ChEBI" id="CHEBI:57945"/>
        <dbReference type="ChEBI" id="CHEBI:58452"/>
        <dbReference type="EC" id="1.1.1.262"/>
    </reaction>
</comment>
<dbReference type="Gene3D" id="3.40.718.10">
    <property type="entry name" value="Isopropylmalate Dehydrogenase"/>
    <property type="match status" value="1"/>
</dbReference>
<keyword evidence="7" id="KW-0170">Cobalt</keyword>
<dbReference type="GO" id="GO:0005737">
    <property type="term" value="C:cytoplasm"/>
    <property type="evidence" value="ECO:0007669"/>
    <property type="project" value="UniProtKB-SubCell"/>
</dbReference>
<dbReference type="GO" id="GO:0050897">
    <property type="term" value="F:cobalt ion binding"/>
    <property type="evidence" value="ECO:0007669"/>
    <property type="project" value="UniProtKB-UniRule"/>
</dbReference>
<dbReference type="GO" id="GO:0008615">
    <property type="term" value="P:pyridoxine biosynthetic process"/>
    <property type="evidence" value="ECO:0007669"/>
    <property type="project" value="UniProtKB-UniRule"/>
</dbReference>
<dbReference type="NCBIfam" id="NF003699">
    <property type="entry name" value="PRK05312.1"/>
    <property type="match status" value="1"/>
</dbReference>
<evidence type="ECO:0000313" key="8">
    <source>
        <dbReference type="EMBL" id="QGM46595.1"/>
    </source>
</evidence>
<keyword evidence="9" id="KW-1185">Reference proteome</keyword>
<dbReference type="Proteomes" id="UP000309061">
    <property type="component" value="Chromosome"/>
</dbReference>
<sequence length="335" mass="35687">MTSHAALPLALTQGDPSGIGPEIALKAYSRRREENLAPFFVVGDPGLFERLARALGLEIAVEEAIPQRAGEIFPTALPVVPLGLNVSGQPGRPDPGDAASTIRSIERAVELVASGEARGVVTNPIAKHVLYHAGFKHPGHTEFLGELSQRCFGRAATPVMMIWARELAVVPVTIHVALARVPELLTRELLVETGRVVARDLAARFGLPRPRLAFSGLNPHAGEGGSMGCEEIDVISPAIEILRAEGIDASGPHPADTMFHEKARRNYDVALCPTHDQALIPIKTLAFDRGVNVTLGLPFVRTSPDHGTAFDIAGRGIADPSSLIEAIRLADRISA</sequence>
<keyword evidence="6 7" id="KW-0664">Pyridoxine biosynthesis</keyword>
<evidence type="ECO:0000256" key="5">
    <source>
        <dbReference type="ARBA" id="ARBA00023027"/>
    </source>
</evidence>
<organism evidence="8 9">
    <name type="scientific">Methylocystis heyeri</name>
    <dbReference type="NCBI Taxonomy" id="391905"/>
    <lineage>
        <taxon>Bacteria</taxon>
        <taxon>Pseudomonadati</taxon>
        <taxon>Pseudomonadota</taxon>
        <taxon>Alphaproteobacteria</taxon>
        <taxon>Hyphomicrobiales</taxon>
        <taxon>Methylocystaceae</taxon>
        <taxon>Methylocystis</taxon>
    </lineage>
</organism>